<comment type="caution">
    <text evidence="1">The sequence shown here is derived from an EMBL/GenBank/DDBJ whole genome shotgun (WGS) entry which is preliminary data.</text>
</comment>
<dbReference type="CDD" id="cd07009">
    <property type="entry name" value="cupin_BLL0285-like"/>
    <property type="match status" value="1"/>
</dbReference>
<protein>
    <recommendedName>
        <fullName evidence="3">Cupin 2 conserved barrel domain-containing protein</fullName>
    </recommendedName>
</protein>
<dbReference type="EMBL" id="JRPN01000014">
    <property type="protein sequence ID" value="KGT78477.1"/>
    <property type="molecule type" value="Genomic_DNA"/>
</dbReference>
<evidence type="ECO:0000313" key="1">
    <source>
        <dbReference type="EMBL" id="KGT78477.1"/>
    </source>
</evidence>
<dbReference type="STRING" id="375.BKD09_RS32770"/>
<dbReference type="Proteomes" id="UP000030377">
    <property type="component" value="Unassembled WGS sequence"/>
</dbReference>
<dbReference type="InterPro" id="IPR011051">
    <property type="entry name" value="RmlC_Cupin_sf"/>
</dbReference>
<dbReference type="InterPro" id="IPR014710">
    <property type="entry name" value="RmlC-like_jellyroll"/>
</dbReference>
<dbReference type="eggNOG" id="COG1917">
    <property type="taxonomic scope" value="Bacteria"/>
</dbReference>
<dbReference type="Gene3D" id="2.60.120.10">
    <property type="entry name" value="Jelly Rolls"/>
    <property type="match status" value="1"/>
</dbReference>
<evidence type="ECO:0008006" key="3">
    <source>
        <dbReference type="Google" id="ProtNLM"/>
    </source>
</evidence>
<dbReference type="SUPFAM" id="SSF51182">
    <property type="entry name" value="RmlC-like cupins"/>
    <property type="match status" value="1"/>
</dbReference>
<organism evidence="1 2">
    <name type="scientific">Bradyrhizobium japonicum</name>
    <dbReference type="NCBI Taxonomy" id="375"/>
    <lineage>
        <taxon>Bacteria</taxon>
        <taxon>Pseudomonadati</taxon>
        <taxon>Pseudomonadota</taxon>
        <taxon>Alphaproteobacteria</taxon>
        <taxon>Hyphomicrobiales</taxon>
        <taxon>Nitrobacteraceae</taxon>
        <taxon>Bradyrhizobium</taxon>
    </lineage>
</organism>
<dbReference type="AlphaFoldDB" id="A0A0A3XVJ2"/>
<gene>
    <name evidence="1" type="ORF">MA20_13720</name>
</gene>
<sequence>MIRCVRLWTGEDNNSHFEEGVLELEPGQRGDFLTGKIDAASVSFQETESGGAFAWHTAPIRQLVITLSGTLDFQTRDGHHFLLHPGNVLLAEDTAGSGHSWKLTDDSSWRRAYVILRPGADVPFRAKTRQSVRA</sequence>
<accession>A0A0A3XVJ2</accession>
<proteinExistence type="predicted"/>
<dbReference type="RefSeq" id="WP_041955557.1">
    <property type="nucleotide sequence ID" value="NZ_JRPN01000014.1"/>
</dbReference>
<name>A0A0A3XVJ2_BRAJP</name>
<reference evidence="1 2" key="1">
    <citation type="submission" date="2014-09" db="EMBL/GenBank/DDBJ databases">
        <title>Draft genome of Bradyrhizobium japonicum Is-34.</title>
        <authorList>
            <person name="Tsurumaru H."/>
            <person name="Yamakawa T."/>
            <person name="Hashimoto S."/>
            <person name="Okizaki K."/>
            <person name="Kanesaki Y."/>
            <person name="Yoshikawa H."/>
            <person name="Yajima S."/>
        </authorList>
    </citation>
    <scope>NUCLEOTIDE SEQUENCE [LARGE SCALE GENOMIC DNA]</scope>
    <source>
        <strain evidence="1 2">Is-34</strain>
    </source>
</reference>
<evidence type="ECO:0000313" key="2">
    <source>
        <dbReference type="Proteomes" id="UP000030377"/>
    </source>
</evidence>